<accession>A0AAV3UQC2</accession>
<feature type="compositionally biased region" description="Basic and acidic residues" evidence="6">
    <location>
        <begin position="299"/>
        <end position="310"/>
    </location>
</feature>
<evidence type="ECO:0000313" key="9">
    <source>
        <dbReference type="Proteomes" id="UP001501729"/>
    </source>
</evidence>
<sequence>MQSNNQFTNMSRTVQSCEYPTNFAQPALIDPQTTVRERLTFIKQVIADTDVDGVVVTLSGDVDSTVAATLAVKALNPESVYGLVLSTGSNLDGNLSATHHVAADLDITHRTLDITPFVEALTQTIFTEVRRFASSETLSNLCPQRERVQTSDNCENSTVFRGTVARRVGKLAAFVEAKATSRLALGAENRTTMLRDSTIFARGRSVDLLPFGDLYRTEVRDIAQYLDVPTKRNESTTSNIPWFTQVGESDCRITTETIDMILWKLVDNGAGIEQTAETLGVEPTFVGHVAVRYARRVQHHETPPIPKRDSPPVGGI</sequence>
<evidence type="ECO:0000256" key="5">
    <source>
        <dbReference type="ARBA" id="ARBA00023027"/>
    </source>
</evidence>
<comment type="caution">
    <text evidence="8">The sequence shown here is derived from an EMBL/GenBank/DDBJ whole genome shotgun (WGS) entry which is preliminary data.</text>
</comment>
<dbReference type="AlphaFoldDB" id="A0AAV3UQC2"/>
<dbReference type="GO" id="GO:0005524">
    <property type="term" value="F:ATP binding"/>
    <property type="evidence" value="ECO:0007669"/>
    <property type="project" value="UniProtKB-KW"/>
</dbReference>
<name>A0AAV3UQC2_9EURY</name>
<dbReference type="Gene3D" id="3.40.50.620">
    <property type="entry name" value="HUPs"/>
    <property type="match status" value="1"/>
</dbReference>
<dbReference type="InterPro" id="IPR014729">
    <property type="entry name" value="Rossmann-like_a/b/a_fold"/>
</dbReference>
<evidence type="ECO:0000256" key="6">
    <source>
        <dbReference type="SAM" id="MobiDB-lite"/>
    </source>
</evidence>
<dbReference type="GO" id="GO:0005737">
    <property type="term" value="C:cytoplasm"/>
    <property type="evidence" value="ECO:0007669"/>
    <property type="project" value="InterPro"/>
</dbReference>
<protein>
    <submittedName>
        <fullName evidence="8">NAD+ synthase</fullName>
    </submittedName>
</protein>
<keyword evidence="2" id="KW-0436">Ligase</keyword>
<dbReference type="InterPro" id="IPR003694">
    <property type="entry name" value="NAD_synthase"/>
</dbReference>
<dbReference type="GO" id="GO:0009435">
    <property type="term" value="P:NAD+ biosynthetic process"/>
    <property type="evidence" value="ECO:0007669"/>
    <property type="project" value="InterPro"/>
</dbReference>
<dbReference type="GO" id="GO:0004359">
    <property type="term" value="F:glutaminase activity"/>
    <property type="evidence" value="ECO:0007669"/>
    <property type="project" value="InterPro"/>
</dbReference>
<evidence type="ECO:0000313" key="8">
    <source>
        <dbReference type="EMBL" id="GAA5063589.1"/>
    </source>
</evidence>
<keyword evidence="5" id="KW-0520">NAD</keyword>
<evidence type="ECO:0000256" key="3">
    <source>
        <dbReference type="ARBA" id="ARBA00022741"/>
    </source>
</evidence>
<keyword evidence="4" id="KW-0067">ATP-binding</keyword>
<gene>
    <name evidence="8" type="ORF">GCM10025751_52220</name>
</gene>
<feature type="domain" description="NAD/GMP synthase" evidence="7">
    <location>
        <begin position="35"/>
        <end position="295"/>
    </location>
</feature>
<dbReference type="InterPro" id="IPR022310">
    <property type="entry name" value="NAD/GMP_synthase"/>
</dbReference>
<dbReference type="GO" id="GO:0003952">
    <property type="term" value="F:NAD+ synthase (glutamine-hydrolyzing) activity"/>
    <property type="evidence" value="ECO:0007669"/>
    <property type="project" value="InterPro"/>
</dbReference>
<dbReference type="SUPFAM" id="SSF52402">
    <property type="entry name" value="Adenine nucleotide alpha hydrolases-like"/>
    <property type="match status" value="1"/>
</dbReference>
<proteinExistence type="predicted"/>
<evidence type="ECO:0000256" key="4">
    <source>
        <dbReference type="ARBA" id="ARBA00022840"/>
    </source>
</evidence>
<dbReference type="CDD" id="cd00553">
    <property type="entry name" value="NAD_synthase"/>
    <property type="match status" value="1"/>
</dbReference>
<evidence type="ECO:0000259" key="7">
    <source>
        <dbReference type="Pfam" id="PF02540"/>
    </source>
</evidence>
<dbReference type="Pfam" id="PF02540">
    <property type="entry name" value="NAD_synthase"/>
    <property type="match status" value="1"/>
</dbReference>
<evidence type="ECO:0000256" key="2">
    <source>
        <dbReference type="ARBA" id="ARBA00022598"/>
    </source>
</evidence>
<keyword evidence="9" id="KW-1185">Reference proteome</keyword>
<dbReference type="EMBL" id="BAABKX010000026">
    <property type="protein sequence ID" value="GAA5063589.1"/>
    <property type="molecule type" value="Genomic_DNA"/>
</dbReference>
<feature type="region of interest" description="Disordered" evidence="6">
    <location>
        <begin position="297"/>
        <end position="316"/>
    </location>
</feature>
<comment type="pathway">
    <text evidence="1">Cofactor biosynthesis; NAD(+) biosynthesis.</text>
</comment>
<organism evidence="8 9">
    <name type="scientific">Haladaptatus pallidirubidus</name>
    <dbReference type="NCBI Taxonomy" id="1008152"/>
    <lineage>
        <taxon>Archaea</taxon>
        <taxon>Methanobacteriati</taxon>
        <taxon>Methanobacteriota</taxon>
        <taxon>Stenosarchaea group</taxon>
        <taxon>Halobacteria</taxon>
        <taxon>Halobacteriales</taxon>
        <taxon>Haladaptataceae</taxon>
        <taxon>Haladaptatus</taxon>
    </lineage>
</organism>
<keyword evidence="3" id="KW-0547">Nucleotide-binding</keyword>
<evidence type="ECO:0000256" key="1">
    <source>
        <dbReference type="ARBA" id="ARBA00004790"/>
    </source>
</evidence>
<reference evidence="8 9" key="1">
    <citation type="journal article" date="2019" name="Int. J. Syst. Evol. Microbiol.">
        <title>The Global Catalogue of Microorganisms (GCM) 10K type strain sequencing project: providing services to taxonomists for standard genome sequencing and annotation.</title>
        <authorList>
            <consortium name="The Broad Institute Genomics Platform"/>
            <consortium name="The Broad Institute Genome Sequencing Center for Infectious Disease"/>
            <person name="Wu L."/>
            <person name="Ma J."/>
        </authorList>
    </citation>
    <scope>NUCLEOTIDE SEQUENCE [LARGE SCALE GENOMIC DNA]</scope>
    <source>
        <strain evidence="8 9">JCM 17504</strain>
    </source>
</reference>
<dbReference type="Proteomes" id="UP001501729">
    <property type="component" value="Unassembled WGS sequence"/>
</dbReference>